<feature type="domain" description="Smr" evidence="9">
    <location>
        <begin position="724"/>
        <end position="799"/>
    </location>
</feature>
<keyword evidence="5 7" id="KW-0694">RNA-binding</keyword>
<dbReference type="PANTHER" id="PTHR48466">
    <property type="entry name" value="OS10G0509000 PROTEIN-RELATED"/>
    <property type="match status" value="1"/>
</dbReference>
<organism evidence="10 11">
    <name type="scientific">Fodinibius sediminis</name>
    <dbReference type="NCBI Taxonomy" id="1214077"/>
    <lineage>
        <taxon>Bacteria</taxon>
        <taxon>Pseudomonadati</taxon>
        <taxon>Balneolota</taxon>
        <taxon>Balneolia</taxon>
        <taxon>Balneolales</taxon>
        <taxon>Balneolaceae</taxon>
        <taxon>Fodinibius</taxon>
    </lineage>
</organism>
<dbReference type="GO" id="GO:0006298">
    <property type="term" value="P:mismatch repair"/>
    <property type="evidence" value="ECO:0007669"/>
    <property type="project" value="InterPro"/>
</dbReference>
<keyword evidence="7" id="KW-0255">Endonuclease</keyword>
<dbReference type="GO" id="GO:0030983">
    <property type="term" value="F:mismatched DNA binding"/>
    <property type="evidence" value="ECO:0007669"/>
    <property type="project" value="InterPro"/>
</dbReference>
<dbReference type="Gene3D" id="3.40.50.300">
    <property type="entry name" value="P-loop containing nucleotide triphosphate hydrolases"/>
    <property type="match status" value="1"/>
</dbReference>
<dbReference type="InterPro" id="IPR005747">
    <property type="entry name" value="MutS2"/>
</dbReference>
<dbReference type="AlphaFoldDB" id="A0A521C598"/>
<dbReference type="GO" id="GO:0004519">
    <property type="term" value="F:endonuclease activity"/>
    <property type="evidence" value="ECO:0007669"/>
    <property type="project" value="UniProtKB-UniRule"/>
</dbReference>
<dbReference type="Gene3D" id="3.30.1370.110">
    <property type="match status" value="1"/>
</dbReference>
<feature type="coiled-coil region" evidence="8">
    <location>
        <begin position="527"/>
        <end position="636"/>
    </location>
</feature>
<name>A0A521C598_9BACT</name>
<evidence type="ECO:0000256" key="3">
    <source>
        <dbReference type="ARBA" id="ARBA00022801"/>
    </source>
</evidence>
<dbReference type="PIRSF" id="PIRSF005814">
    <property type="entry name" value="MutS_YshD"/>
    <property type="match status" value="1"/>
</dbReference>
<dbReference type="GO" id="GO:0005524">
    <property type="term" value="F:ATP binding"/>
    <property type="evidence" value="ECO:0007669"/>
    <property type="project" value="UniProtKB-UniRule"/>
</dbReference>
<keyword evidence="8" id="KW-0175">Coiled coil</keyword>
<evidence type="ECO:0000256" key="1">
    <source>
        <dbReference type="ARBA" id="ARBA00022730"/>
    </source>
</evidence>
<dbReference type="InterPro" id="IPR045076">
    <property type="entry name" value="MutS"/>
</dbReference>
<dbReference type="PROSITE" id="PS50828">
    <property type="entry name" value="SMR"/>
    <property type="match status" value="1"/>
</dbReference>
<evidence type="ECO:0000256" key="2">
    <source>
        <dbReference type="ARBA" id="ARBA00022741"/>
    </source>
</evidence>
<dbReference type="EMBL" id="FXTH01000005">
    <property type="protein sequence ID" value="SMO54589.1"/>
    <property type="molecule type" value="Genomic_DNA"/>
</dbReference>
<dbReference type="GO" id="GO:0045910">
    <property type="term" value="P:negative regulation of DNA recombination"/>
    <property type="evidence" value="ECO:0007669"/>
    <property type="project" value="InterPro"/>
</dbReference>
<comment type="subunit">
    <text evidence="7">Homodimer. Binds to stalled ribosomes, contacting rRNA.</text>
</comment>
<keyword evidence="1 7" id="KW-0699">rRNA-binding</keyword>
<feature type="coiled-coil region" evidence="8">
    <location>
        <begin position="148"/>
        <end position="179"/>
    </location>
</feature>
<dbReference type="PANTHER" id="PTHR48466:SF2">
    <property type="entry name" value="OS10G0509000 PROTEIN"/>
    <property type="match status" value="1"/>
</dbReference>
<evidence type="ECO:0000259" key="9">
    <source>
        <dbReference type="PROSITE" id="PS50828"/>
    </source>
</evidence>
<dbReference type="OrthoDB" id="9808166at2"/>
<dbReference type="HAMAP" id="MF_00092">
    <property type="entry name" value="MutS2"/>
    <property type="match status" value="1"/>
</dbReference>
<dbReference type="Proteomes" id="UP000317593">
    <property type="component" value="Unassembled WGS sequence"/>
</dbReference>
<keyword evidence="11" id="KW-1185">Reference proteome</keyword>
<dbReference type="GO" id="GO:0016887">
    <property type="term" value="F:ATP hydrolysis activity"/>
    <property type="evidence" value="ECO:0007669"/>
    <property type="project" value="InterPro"/>
</dbReference>
<keyword evidence="6 7" id="KW-0238">DNA-binding</keyword>
<dbReference type="SUPFAM" id="SSF52540">
    <property type="entry name" value="P-loop containing nucleoside triphosphate hydrolases"/>
    <property type="match status" value="1"/>
</dbReference>
<dbReference type="NCBIfam" id="TIGR01069">
    <property type="entry name" value="mutS2"/>
    <property type="match status" value="1"/>
</dbReference>
<proteinExistence type="inferred from homology"/>
<dbReference type="GO" id="GO:0019843">
    <property type="term" value="F:rRNA binding"/>
    <property type="evidence" value="ECO:0007669"/>
    <property type="project" value="UniProtKB-UniRule"/>
</dbReference>
<evidence type="ECO:0000256" key="4">
    <source>
        <dbReference type="ARBA" id="ARBA00022840"/>
    </source>
</evidence>
<dbReference type="SUPFAM" id="SSF48334">
    <property type="entry name" value="DNA repair protein MutS, domain III"/>
    <property type="match status" value="1"/>
</dbReference>
<dbReference type="InterPro" id="IPR002625">
    <property type="entry name" value="Smr_dom"/>
</dbReference>
<dbReference type="EC" id="3.1.-.-" evidence="7"/>
<evidence type="ECO:0000256" key="7">
    <source>
        <dbReference type="HAMAP-Rule" id="MF_00092"/>
    </source>
</evidence>
<comment type="function">
    <text evidence="7">Endonuclease that is involved in the suppression of homologous recombination and thus may have a key role in the control of bacterial genetic diversity.</text>
</comment>
<keyword evidence="2 7" id="KW-0547">Nucleotide-binding</keyword>
<dbReference type="InterPro" id="IPR036063">
    <property type="entry name" value="Smr_dom_sf"/>
</dbReference>
<dbReference type="InterPro" id="IPR027417">
    <property type="entry name" value="P-loop_NTPase"/>
</dbReference>
<gene>
    <name evidence="7" type="primary">mutS2</name>
    <name evidence="7" type="synonym">rqcU</name>
    <name evidence="10" type="ORF">SAMN06265218_10541</name>
</gene>
<evidence type="ECO:0000313" key="11">
    <source>
        <dbReference type="Proteomes" id="UP000317593"/>
    </source>
</evidence>
<dbReference type="GO" id="GO:0140664">
    <property type="term" value="F:ATP-dependent DNA damage sensor activity"/>
    <property type="evidence" value="ECO:0007669"/>
    <property type="project" value="InterPro"/>
</dbReference>
<evidence type="ECO:0000256" key="6">
    <source>
        <dbReference type="ARBA" id="ARBA00023125"/>
    </source>
</evidence>
<dbReference type="SUPFAM" id="SSF160443">
    <property type="entry name" value="SMR domain-like"/>
    <property type="match status" value="1"/>
</dbReference>
<dbReference type="SMART" id="SM00533">
    <property type="entry name" value="MUTSd"/>
    <property type="match status" value="1"/>
</dbReference>
<dbReference type="SMART" id="SM00463">
    <property type="entry name" value="SMR"/>
    <property type="match status" value="1"/>
</dbReference>
<dbReference type="RefSeq" id="WP_142713806.1">
    <property type="nucleotide sequence ID" value="NZ_FXTH01000005.1"/>
</dbReference>
<dbReference type="GO" id="GO:0072344">
    <property type="term" value="P:rescue of stalled ribosome"/>
    <property type="evidence" value="ECO:0007669"/>
    <property type="project" value="UniProtKB-UniRule"/>
</dbReference>
<evidence type="ECO:0000256" key="5">
    <source>
        <dbReference type="ARBA" id="ARBA00022884"/>
    </source>
</evidence>
<feature type="coiled-coil region" evidence="8">
    <location>
        <begin position="231"/>
        <end position="259"/>
    </location>
</feature>
<comment type="function">
    <text evidence="7">Acts as a ribosome collision sensor, splitting the ribosome into its 2 subunits. Detects stalled/collided 70S ribosomes which it binds and splits by an ATP-hydrolysis driven conformational change. Acts upstream of the ribosome quality control system (RQC), a ribosome-associated complex that mediates the extraction of incompletely synthesized nascent chains from stalled ribosomes and their subsequent degradation. Probably generates substrates for RQC.</text>
</comment>
<dbReference type="InterPro" id="IPR000432">
    <property type="entry name" value="DNA_mismatch_repair_MutS_C"/>
</dbReference>
<reference evidence="10 11" key="1">
    <citation type="submission" date="2017-05" db="EMBL/GenBank/DDBJ databases">
        <authorList>
            <person name="Varghese N."/>
            <person name="Submissions S."/>
        </authorList>
    </citation>
    <scope>NUCLEOTIDE SEQUENCE [LARGE SCALE GENOMIC DNA]</scope>
    <source>
        <strain evidence="10 11">DSM 21194</strain>
    </source>
</reference>
<protein>
    <recommendedName>
        <fullName evidence="7">Endonuclease MutS2</fullName>
        <ecNumber evidence="7">3.1.-.-</ecNumber>
    </recommendedName>
    <alternativeName>
        <fullName evidence="7">Ribosome-associated protein quality control-upstream factor</fullName>
        <shortName evidence="7">RQC-upstream factor</shortName>
        <shortName evidence="7">RqcU</shortName>
        <ecNumber evidence="7">3.6.4.-</ecNumber>
    </alternativeName>
</protein>
<keyword evidence="7" id="KW-0540">Nuclease</keyword>
<dbReference type="Pfam" id="PF01713">
    <property type="entry name" value="Smr"/>
    <property type="match status" value="1"/>
</dbReference>
<dbReference type="FunFam" id="3.40.50.300:FF:000830">
    <property type="entry name" value="Endonuclease MutS2"/>
    <property type="match status" value="1"/>
</dbReference>
<evidence type="ECO:0000256" key="8">
    <source>
        <dbReference type="SAM" id="Coils"/>
    </source>
</evidence>
<evidence type="ECO:0000313" key="10">
    <source>
        <dbReference type="EMBL" id="SMO54589.1"/>
    </source>
</evidence>
<dbReference type="EC" id="3.6.4.-" evidence="7"/>
<feature type="binding site" evidence="7">
    <location>
        <begin position="346"/>
        <end position="353"/>
    </location>
    <ligand>
        <name>ATP</name>
        <dbReference type="ChEBI" id="CHEBI:30616"/>
    </ligand>
</feature>
<dbReference type="SMART" id="SM00534">
    <property type="entry name" value="MUTSac"/>
    <property type="match status" value="1"/>
</dbReference>
<dbReference type="GO" id="GO:0043023">
    <property type="term" value="F:ribosomal large subunit binding"/>
    <property type="evidence" value="ECO:0007669"/>
    <property type="project" value="UniProtKB-UniRule"/>
</dbReference>
<comment type="similarity">
    <text evidence="7">Belongs to the DNA mismatch repair MutS family. MutS2 subfamily.</text>
</comment>
<keyword evidence="4 7" id="KW-0067">ATP-binding</keyword>
<keyword evidence="3 7" id="KW-0378">Hydrolase</keyword>
<accession>A0A521C598</accession>
<dbReference type="InterPro" id="IPR007696">
    <property type="entry name" value="DNA_mismatch_repair_MutS_core"/>
</dbReference>
<sequence>MHLFPEHLSDKIGFETVRTAVLKKSRSVMGRERLATMMPFSDRSVIQRRLEQTREMMDLLQNDTAFPLNNLHDIREPLKQSRAGNRVLPLPVFTEILEVCVTARRIKSYLGDREKHYPELKEISIGLIPLEELEKILQDKFTNSGELRSDASHQLKSIRKRLNNKRNDLRSTINRVMSRVAKQGRASDEGPTIRNGRMVIPVLAEYKRKVQGFVHDVSSSGQTVYLEPVEALNINNEIRQLESEEQREIERILRELTAEIGRNRDTIRQNLEVLTTIDVVAAKAQLSIDLDAFVPVLSERSHLYLREAYNPLLLLKNQTLPENKQEQVVPLDMELTAEERCLVITGPNAGGKSVALKTLGLCAMMVQSGFAIPARDSSELPVFSSIFVDMGDDQSIENDLSTFSSRLEWMKHTIARADRHSLALIDEAAAGTDPEEGGALFQALIELLIERRAKVLVTTHHGSLKVFAHDHPSAVNGSMEFDQATLSPTYRFKKGVPGSSYAFEIAKRMKLQEKLLKQARRLLGEGKKDMETLIAELEAKTQEADQLKKKYDQLKSRTQKARHRYEEKRSAIEKEEKSIREKALKEAKSIMDSANQKIEQAVERIVKEGQKDEEVIRKARQDVEEFRSEVDADLEAVENEASAFEDVSEKPKVGDRVRLEDAQTTGELKEINGSTAVISAGGLRIKTKFSKLVKVEDASQQKPKQRIKVNIEGGSRYKVVPPQLEIRGMRGREAMKEVQHYLDDAIAAGRQKVNIIHGKGEGILKKLVHEYLDKRKEVKKYHMAPIEQGGAGCTVVIFR</sequence>
<dbReference type="Pfam" id="PF00488">
    <property type="entry name" value="MutS_V"/>
    <property type="match status" value="1"/>
</dbReference>
<dbReference type="InterPro" id="IPR036187">
    <property type="entry name" value="DNA_mismatch_repair_MutS_sf"/>
</dbReference>